<evidence type="ECO:0000256" key="1">
    <source>
        <dbReference type="SAM" id="MobiDB-lite"/>
    </source>
</evidence>
<gene>
    <name evidence="2" type="ORF">PCOR1329_LOCUS85790</name>
</gene>
<name>A0ABN9YHV1_9DINO</name>
<feature type="compositionally biased region" description="Low complexity" evidence="1">
    <location>
        <begin position="827"/>
        <end position="860"/>
    </location>
</feature>
<proteinExistence type="predicted"/>
<keyword evidence="3" id="KW-1185">Reference proteome</keyword>
<organism evidence="2 3">
    <name type="scientific">Prorocentrum cordatum</name>
    <dbReference type="NCBI Taxonomy" id="2364126"/>
    <lineage>
        <taxon>Eukaryota</taxon>
        <taxon>Sar</taxon>
        <taxon>Alveolata</taxon>
        <taxon>Dinophyceae</taxon>
        <taxon>Prorocentrales</taxon>
        <taxon>Prorocentraceae</taxon>
        <taxon>Prorocentrum</taxon>
    </lineage>
</organism>
<evidence type="ECO:0000313" key="3">
    <source>
        <dbReference type="Proteomes" id="UP001189429"/>
    </source>
</evidence>
<comment type="caution">
    <text evidence="2">The sequence shown here is derived from an EMBL/GenBank/DDBJ whole genome shotgun (WGS) entry which is preliminary data.</text>
</comment>
<sequence length="1035" mass="113024">MVNPVVAVALEMEDFLFRPVEQVAHMQNLLDVVMSWPGSIDEQEVKTTFESGGPQAMAGLPDVLKISQGAPASVKAQFVVQRAGVGRYNVLRHFIFKHGSNLKRADARLYTMGQSATFPAAEENNTWGQRKNFIAMLDRLPGFHVRHFSVTRKGHPEYQQGKGWDPTPEEIRDGFAYIRDHYHDIAGSSAIEAQEWVLLQTKVRSSACYAWPTSQIEKALVNMDKASASADVDTFFPMTSCDLHPVVQDLLLPLIYAFAPLSGTMVLGAPGVGGPPLCQIAAVAWGRYVTRSNGIDKKPGYRRGKQMDVFRDKATPVYVGILLDDPSLDRIDVEDLKAFGTIHTLFMKMLEKPFGYLSQSHRLALAKRFVLFTQGDVASDFLLPGNKGDCVRPDYALHVENEYNLVCEKLRRGRKVLQTRLNAVDGMTVGTEERAETFAEFLETVQWRVRPAASQFTTAELRKAIRKMASGKSVVDGDVPIEAFKAGQAYGLELHLDKLQLLQCRTNRPLHISGRALETEDALIYLGTSLTPDGRMSGELTRRIGLAHAAFRAVRQVWRHSSLSLQWRLRVFHALIESKLLYSLAAGCFTKADLRRLDGFQARCLRVIMKIPSAYISRISNASVLQKAGAEPASAQLRRRQLRLLGKVIRQPEGSAMRDVSFCPGRSLRPATDRYIRVRGRPRTEWIRTVLPDGLRVAGGFQQLTDAAIDEQHWRKIAVRQKTSEEIASWWANRTADLLSSAIAAAAAPWVRRVPATAGTPASDSGGVRVRPDAGGQYRFRLPAAGSLAPTGMSRRAFRCPLPAKRERVELDPADAPDGSRSKRDPGSAAAGHASDSASGARSAPGAAARPKTGSPAAAPAAASASGAVIDVLSSGDESEAQGERPARLPRGARLCDRPLGSALSMQVRPENVLQCPVCCLLDALGAVGVPVPYDRPGPYTLGEAEAMISLFGLSFLRSRPQSARGSQTGRCVVVYDAAPEHPGHAVGGIVEKGRVHFIDGLREQISVGHSAWHLLPDGAPSESCEWCQVVCVIA</sequence>
<dbReference type="PANTHER" id="PTHR47027">
    <property type="entry name" value="REVERSE TRANSCRIPTASE DOMAIN-CONTAINING PROTEIN"/>
    <property type="match status" value="1"/>
</dbReference>
<reference evidence="2" key="1">
    <citation type="submission" date="2023-10" db="EMBL/GenBank/DDBJ databases">
        <authorList>
            <person name="Chen Y."/>
            <person name="Shah S."/>
            <person name="Dougan E. K."/>
            <person name="Thang M."/>
            <person name="Chan C."/>
        </authorList>
    </citation>
    <scope>NUCLEOTIDE SEQUENCE [LARGE SCALE GENOMIC DNA]</scope>
</reference>
<feature type="region of interest" description="Disordered" evidence="1">
    <location>
        <begin position="874"/>
        <end position="894"/>
    </location>
</feature>
<dbReference type="Proteomes" id="UP001189429">
    <property type="component" value="Unassembled WGS sequence"/>
</dbReference>
<protein>
    <recommendedName>
        <fullName evidence="4">RNA-dependent RNA polymerase</fullName>
    </recommendedName>
</protein>
<dbReference type="EMBL" id="CAUYUJ010022709">
    <property type="protein sequence ID" value="CAK0912175.1"/>
    <property type="molecule type" value="Genomic_DNA"/>
</dbReference>
<dbReference type="PANTHER" id="PTHR47027:SF20">
    <property type="entry name" value="REVERSE TRANSCRIPTASE-LIKE PROTEIN WITH RNA-DIRECTED DNA POLYMERASE DOMAIN"/>
    <property type="match status" value="1"/>
</dbReference>
<feature type="region of interest" description="Disordered" evidence="1">
    <location>
        <begin position="804"/>
        <end position="860"/>
    </location>
</feature>
<accession>A0ABN9YHV1</accession>
<evidence type="ECO:0000313" key="2">
    <source>
        <dbReference type="EMBL" id="CAK0912175.1"/>
    </source>
</evidence>
<evidence type="ECO:0008006" key="4">
    <source>
        <dbReference type="Google" id="ProtNLM"/>
    </source>
</evidence>